<keyword evidence="6" id="KW-1185">Reference proteome</keyword>
<name>A0ABS4GW50_9BACL</name>
<reference evidence="5 6" key="1">
    <citation type="submission" date="2021-03" db="EMBL/GenBank/DDBJ databases">
        <title>Genomic Encyclopedia of Type Strains, Phase IV (KMG-IV): sequencing the most valuable type-strain genomes for metagenomic binning, comparative biology and taxonomic classification.</title>
        <authorList>
            <person name="Goeker M."/>
        </authorList>
    </citation>
    <scope>NUCLEOTIDE SEQUENCE [LARGE SCALE GENOMIC DNA]</scope>
    <source>
        <strain evidence="5 6">DSM 24738</strain>
    </source>
</reference>
<comment type="similarity">
    <text evidence="1 3">Belongs to the 4-oxalocrotonate tautomerase family.</text>
</comment>
<dbReference type="Pfam" id="PF01361">
    <property type="entry name" value="Tautomerase"/>
    <property type="match status" value="1"/>
</dbReference>
<dbReference type="GO" id="GO:0016853">
    <property type="term" value="F:isomerase activity"/>
    <property type="evidence" value="ECO:0007669"/>
    <property type="project" value="UniProtKB-KW"/>
</dbReference>
<dbReference type="InterPro" id="IPR018191">
    <property type="entry name" value="4-OT"/>
</dbReference>
<evidence type="ECO:0000256" key="3">
    <source>
        <dbReference type="RuleBase" id="RU362032"/>
    </source>
</evidence>
<dbReference type="NCBIfam" id="TIGR00013">
    <property type="entry name" value="taut"/>
    <property type="match status" value="1"/>
</dbReference>
<comment type="caution">
    <text evidence="5">The sequence shown here is derived from an EMBL/GenBank/DDBJ whole genome shotgun (WGS) entry which is preliminary data.</text>
</comment>
<evidence type="ECO:0000256" key="1">
    <source>
        <dbReference type="ARBA" id="ARBA00006723"/>
    </source>
</evidence>
<dbReference type="EMBL" id="JAGGKT010000022">
    <property type="protein sequence ID" value="MBP1934503.1"/>
    <property type="molecule type" value="Genomic_DNA"/>
</dbReference>
<protein>
    <recommendedName>
        <fullName evidence="3">Tautomerase</fullName>
        <ecNumber evidence="3">5.3.2.-</ecNumber>
    </recommendedName>
</protein>
<organism evidence="5 6">
    <name type="scientific">Ammoniphilus resinae</name>
    <dbReference type="NCBI Taxonomy" id="861532"/>
    <lineage>
        <taxon>Bacteria</taxon>
        <taxon>Bacillati</taxon>
        <taxon>Bacillota</taxon>
        <taxon>Bacilli</taxon>
        <taxon>Bacillales</taxon>
        <taxon>Paenibacillaceae</taxon>
        <taxon>Aneurinibacillus group</taxon>
        <taxon>Ammoniphilus</taxon>
    </lineage>
</organism>
<proteinExistence type="inferred from homology"/>
<evidence type="ECO:0000313" key="5">
    <source>
        <dbReference type="EMBL" id="MBP1934503.1"/>
    </source>
</evidence>
<dbReference type="InterPro" id="IPR014347">
    <property type="entry name" value="Tautomerase/MIF_sf"/>
</dbReference>
<keyword evidence="2 3" id="KW-0413">Isomerase</keyword>
<accession>A0ABS4GW50</accession>
<dbReference type="PANTHER" id="PTHR35530:SF1">
    <property type="entry name" value="2-HYDROXYMUCONATE TAUTOMERASE"/>
    <property type="match status" value="1"/>
</dbReference>
<dbReference type="Proteomes" id="UP001519343">
    <property type="component" value="Unassembled WGS sequence"/>
</dbReference>
<evidence type="ECO:0000259" key="4">
    <source>
        <dbReference type="Pfam" id="PF01361"/>
    </source>
</evidence>
<evidence type="ECO:0000256" key="2">
    <source>
        <dbReference type="ARBA" id="ARBA00023235"/>
    </source>
</evidence>
<dbReference type="RefSeq" id="WP_209812491.1">
    <property type="nucleotide sequence ID" value="NZ_JAGGKT010000022.1"/>
</dbReference>
<dbReference type="EC" id="5.3.2.-" evidence="3"/>
<gene>
    <name evidence="5" type="ORF">J2Z37_004523</name>
</gene>
<dbReference type="Gene3D" id="3.30.429.10">
    <property type="entry name" value="Macrophage Migration Inhibitory Factor"/>
    <property type="match status" value="1"/>
</dbReference>
<evidence type="ECO:0000313" key="6">
    <source>
        <dbReference type="Proteomes" id="UP001519343"/>
    </source>
</evidence>
<dbReference type="NCBIfam" id="NF002571">
    <property type="entry name" value="PRK02220.1"/>
    <property type="match status" value="1"/>
</dbReference>
<dbReference type="PANTHER" id="PTHR35530">
    <property type="entry name" value="TAUTOMERASE-RELATED"/>
    <property type="match status" value="1"/>
</dbReference>
<dbReference type="InterPro" id="IPR004370">
    <property type="entry name" value="4-OT-like_dom"/>
</dbReference>
<dbReference type="SUPFAM" id="SSF55331">
    <property type="entry name" value="Tautomerase/MIF"/>
    <property type="match status" value="1"/>
</dbReference>
<sequence>MPFITVKVLEGKTEDQKRKLVEKVTEAVCESFDVDPSVVFIFIEDLEKNNYGKKGKLFSDL</sequence>
<feature type="domain" description="4-oxalocrotonate tautomerase-like" evidence="4">
    <location>
        <begin position="2"/>
        <end position="60"/>
    </location>
</feature>